<dbReference type="Proteomes" id="UP001652564">
    <property type="component" value="Unassembled WGS sequence"/>
</dbReference>
<gene>
    <name evidence="1" type="ORF">OEZ71_04710</name>
</gene>
<proteinExistence type="predicted"/>
<protein>
    <submittedName>
        <fullName evidence="1">Uncharacterized protein</fullName>
    </submittedName>
</protein>
<dbReference type="EMBL" id="JAOWKZ010000001">
    <property type="protein sequence ID" value="MCV2871591.1"/>
    <property type="molecule type" value="Genomic_DNA"/>
</dbReference>
<evidence type="ECO:0000313" key="2">
    <source>
        <dbReference type="Proteomes" id="UP001652564"/>
    </source>
</evidence>
<dbReference type="RefSeq" id="WP_263738757.1">
    <property type="nucleotide sequence ID" value="NZ_JAOWKZ010000001.1"/>
</dbReference>
<evidence type="ECO:0000313" key="1">
    <source>
        <dbReference type="EMBL" id="MCV2871591.1"/>
    </source>
</evidence>
<keyword evidence="2" id="KW-1185">Reference proteome</keyword>
<name>A0ABT2ZLI7_9RHOB</name>
<accession>A0ABT2ZLI7</accession>
<comment type="caution">
    <text evidence="1">The sequence shown here is derived from an EMBL/GenBank/DDBJ whole genome shotgun (WGS) entry which is preliminary data.</text>
</comment>
<reference evidence="1 2" key="1">
    <citation type="submission" date="2022-10" db="EMBL/GenBank/DDBJ databases">
        <title>Defluviimonas sp. nov., isolated from ocean surface sediments.</title>
        <authorList>
            <person name="He W."/>
            <person name="Wang L."/>
            <person name="Zhang D.-F."/>
        </authorList>
    </citation>
    <scope>NUCLEOTIDE SEQUENCE [LARGE SCALE GENOMIC DNA]</scope>
    <source>
        <strain evidence="1 2">WL0050</strain>
    </source>
</reference>
<organism evidence="1 2">
    <name type="scientific">Albidovulum litorale</name>
    <dbReference type="NCBI Taxonomy" id="2984134"/>
    <lineage>
        <taxon>Bacteria</taxon>
        <taxon>Pseudomonadati</taxon>
        <taxon>Pseudomonadota</taxon>
        <taxon>Alphaproteobacteria</taxon>
        <taxon>Rhodobacterales</taxon>
        <taxon>Paracoccaceae</taxon>
        <taxon>Albidovulum</taxon>
    </lineage>
</organism>
<sequence length="222" mass="24283">MKEKIVKDAMHRWVERIRSPSEMAKDRELPLSAKDRVAAIKQAISTKLMALGWPDPGRTLEVSSDGSWSYLDGPAVPPISVSAGFAYIENATEPLSEAHMLSRAFFRAVCAENAIKSGDPEAIFYQGMALGSWLEMVETRHAHLRKADVGGRQIASGVRGNAEKTASSFKAIYGDKAQTEANDIHRRNPNLSWAAIRRTLSVTYNVSDGTIKNALTNPKKGG</sequence>